<accession>A0A2S5A3I7</accession>
<dbReference type="EMBL" id="PQVF01000005">
    <property type="protein sequence ID" value="POY37138.1"/>
    <property type="molecule type" value="Genomic_DNA"/>
</dbReference>
<comment type="caution">
    <text evidence="1">The sequence shown here is derived from an EMBL/GenBank/DDBJ whole genome shotgun (WGS) entry which is preliminary data.</text>
</comment>
<proteinExistence type="predicted"/>
<keyword evidence="2" id="KW-1185">Reference proteome</keyword>
<evidence type="ECO:0008006" key="3">
    <source>
        <dbReference type="Google" id="ProtNLM"/>
    </source>
</evidence>
<organism evidence="1 2">
    <name type="scientific">Solitalea longa</name>
    <dbReference type="NCBI Taxonomy" id="2079460"/>
    <lineage>
        <taxon>Bacteria</taxon>
        <taxon>Pseudomonadati</taxon>
        <taxon>Bacteroidota</taxon>
        <taxon>Sphingobacteriia</taxon>
        <taxon>Sphingobacteriales</taxon>
        <taxon>Sphingobacteriaceae</taxon>
        <taxon>Solitalea</taxon>
    </lineage>
</organism>
<dbReference type="OrthoDB" id="980345at2"/>
<dbReference type="RefSeq" id="WP_103788748.1">
    <property type="nucleotide sequence ID" value="NZ_PQVF01000005.1"/>
</dbReference>
<dbReference type="AlphaFoldDB" id="A0A2S5A3I7"/>
<dbReference type="Proteomes" id="UP000236893">
    <property type="component" value="Unassembled WGS sequence"/>
</dbReference>
<reference evidence="1 2" key="1">
    <citation type="submission" date="2018-01" db="EMBL/GenBank/DDBJ databases">
        <authorList>
            <person name="Gaut B.S."/>
            <person name="Morton B.R."/>
            <person name="Clegg M.T."/>
            <person name="Duvall M.R."/>
        </authorList>
    </citation>
    <scope>NUCLEOTIDE SEQUENCE [LARGE SCALE GENOMIC DNA]</scope>
    <source>
        <strain evidence="1 2">HR-AV</strain>
    </source>
</reference>
<evidence type="ECO:0000313" key="1">
    <source>
        <dbReference type="EMBL" id="POY37138.1"/>
    </source>
</evidence>
<evidence type="ECO:0000313" key="2">
    <source>
        <dbReference type="Proteomes" id="UP000236893"/>
    </source>
</evidence>
<sequence>MDSEKIILRVSSENELKEFTLLQDNSLTIQVNEFDYIDIEFVTDTYFKTQDLKLFIGNTIFNFSEPIEINGQYFYYLDLEFISNILPGNNNAHISKVFYKTSLGNRRFSRIFINEIGIAKLEVLLNSTGEALVEGKVQISSSKITYDNFYLVTTYLISNNYFDNQILYKVSVTGNSSNIQNSLIEALRELLRRLKVWSEEINKFKTNSIKRYHNEQNLVSFNKDLELSDISLNYIVDNLNTLSRTNFHKHDEAIEINNSYYIVESILIDNPISSTDSYENRVIHGFLKNLSLLVKEKELYFNNEKALRTRVVNFKDYLINCFLDLFKTYIHQIDQEIDKINLFFIRHVPVSHPISKLNNSNHNFLSKEHYKNVYDLILYTQNIFSVDIEKDDLSLEIESFDKLFEVYCFYLLKDILERKTASSFTRKSTNISPDNKLSGEYELKKDSILIRLHYESLPVCFQQYSRGNLKYRPDFLIEFENNGKSKFFIFDAKFKQYNTLTLEQDLSKLSLNYLHKIGPNDRYINETIGLYTISMGPSNYRKSTFKKSYDLSLTEYIGPQIGSIEIDPKNFDISKNPILEIIDYAMHLTLNEIRQ</sequence>
<gene>
    <name evidence="1" type="ORF">C3K47_08760</name>
</gene>
<name>A0A2S5A3I7_9SPHI</name>
<protein>
    <recommendedName>
        <fullName evidence="3">DUF2357 domain-containing protein</fullName>
    </recommendedName>
</protein>